<evidence type="ECO:0000256" key="3">
    <source>
        <dbReference type="ARBA" id="ARBA00022840"/>
    </source>
</evidence>
<dbReference type="InterPro" id="IPR001752">
    <property type="entry name" value="Kinesin_motor_dom"/>
</dbReference>
<gene>
    <name evidence="11" type="ORF">AYBTSS11_LOCUS16568</name>
</gene>
<keyword evidence="5 7" id="KW-0505">Motor protein</keyword>
<dbReference type="GO" id="GO:0007018">
    <property type="term" value="P:microtubule-based movement"/>
    <property type="evidence" value="ECO:0007669"/>
    <property type="project" value="InterPro"/>
</dbReference>
<dbReference type="PANTHER" id="PTHR37739">
    <property type="entry name" value="KINESIN-LIKE PROTEIN KIN-12D"/>
    <property type="match status" value="1"/>
</dbReference>
<keyword evidence="12" id="KW-1185">Reference proteome</keyword>
<name>A0AA86SIQ6_9FABA</name>
<dbReference type="SUPFAM" id="SSF52540">
    <property type="entry name" value="P-loop containing nucleoside triphosphate hydrolases"/>
    <property type="match status" value="1"/>
</dbReference>
<dbReference type="PANTHER" id="PTHR37739:SF14">
    <property type="entry name" value="KINESIN-LIKE PROTEIN KIN-12E"/>
    <property type="match status" value="1"/>
</dbReference>
<protein>
    <recommendedName>
        <fullName evidence="10">Kinesin motor domain-containing protein</fullName>
    </recommendedName>
</protein>
<feature type="coiled-coil region" evidence="8">
    <location>
        <begin position="1088"/>
        <end position="1115"/>
    </location>
</feature>
<feature type="coiled-coil region" evidence="8">
    <location>
        <begin position="1165"/>
        <end position="1220"/>
    </location>
</feature>
<dbReference type="PRINTS" id="PR00380">
    <property type="entry name" value="KINESINHEAVY"/>
</dbReference>
<evidence type="ECO:0000256" key="1">
    <source>
        <dbReference type="ARBA" id="ARBA00022701"/>
    </source>
</evidence>
<feature type="coiled-coil region" evidence="8">
    <location>
        <begin position="863"/>
        <end position="890"/>
    </location>
</feature>
<feature type="coiled-coil region" evidence="8">
    <location>
        <begin position="780"/>
        <end position="807"/>
    </location>
</feature>
<feature type="binding site" evidence="7">
    <location>
        <begin position="202"/>
        <end position="209"/>
    </location>
    <ligand>
        <name>ATP</name>
        <dbReference type="ChEBI" id="CHEBI:30616"/>
    </ligand>
</feature>
<dbReference type="SMART" id="SM00129">
    <property type="entry name" value="KISc"/>
    <property type="match status" value="1"/>
</dbReference>
<dbReference type="GO" id="GO:0005874">
    <property type="term" value="C:microtubule"/>
    <property type="evidence" value="ECO:0007669"/>
    <property type="project" value="UniProtKB-KW"/>
</dbReference>
<dbReference type="PROSITE" id="PS50067">
    <property type="entry name" value="KINESIN_MOTOR_2"/>
    <property type="match status" value="1"/>
</dbReference>
<dbReference type="InterPro" id="IPR044986">
    <property type="entry name" value="KIF15/KIN-12"/>
</dbReference>
<dbReference type="PROSITE" id="PS00411">
    <property type="entry name" value="KINESIN_MOTOR_1"/>
    <property type="match status" value="1"/>
</dbReference>
<evidence type="ECO:0000313" key="12">
    <source>
        <dbReference type="Proteomes" id="UP001189624"/>
    </source>
</evidence>
<dbReference type="Proteomes" id="UP001189624">
    <property type="component" value="Chromosome 5"/>
</dbReference>
<evidence type="ECO:0000256" key="5">
    <source>
        <dbReference type="ARBA" id="ARBA00023175"/>
    </source>
</evidence>
<dbReference type="Gramene" id="rna-AYBTSS11_LOCUS16568">
    <property type="protein sequence ID" value="CAJ1956268.1"/>
    <property type="gene ID" value="gene-AYBTSS11_LOCUS16568"/>
</dbReference>
<dbReference type="EMBL" id="OY731402">
    <property type="protein sequence ID" value="CAJ1956268.1"/>
    <property type="molecule type" value="Genomic_DNA"/>
</dbReference>
<keyword evidence="4 8" id="KW-0175">Coiled coil</keyword>
<dbReference type="GO" id="GO:0005524">
    <property type="term" value="F:ATP binding"/>
    <property type="evidence" value="ECO:0007669"/>
    <property type="project" value="UniProtKB-UniRule"/>
</dbReference>
<proteinExistence type="inferred from homology"/>
<dbReference type="InterPro" id="IPR019821">
    <property type="entry name" value="Kinesin_motor_CS"/>
</dbReference>
<evidence type="ECO:0000256" key="9">
    <source>
        <dbReference type="SAM" id="MobiDB-lite"/>
    </source>
</evidence>
<feature type="coiled-coil region" evidence="8">
    <location>
        <begin position="604"/>
        <end position="631"/>
    </location>
</feature>
<dbReference type="Pfam" id="PF00225">
    <property type="entry name" value="Kinesin"/>
    <property type="match status" value="2"/>
</dbReference>
<feature type="compositionally biased region" description="Basic and acidic residues" evidence="9">
    <location>
        <begin position="999"/>
        <end position="1009"/>
    </location>
</feature>
<dbReference type="InterPro" id="IPR036961">
    <property type="entry name" value="Kinesin_motor_dom_sf"/>
</dbReference>
<keyword evidence="1" id="KW-0493">Microtubule</keyword>
<evidence type="ECO:0000256" key="7">
    <source>
        <dbReference type="PROSITE-ProRule" id="PRU00283"/>
    </source>
</evidence>
<reference evidence="11" key="1">
    <citation type="submission" date="2023-10" db="EMBL/GenBank/DDBJ databases">
        <authorList>
            <person name="Domelevo Entfellner J.-B."/>
        </authorList>
    </citation>
    <scope>NUCLEOTIDE SEQUENCE</scope>
</reference>
<feature type="region of interest" description="Disordered" evidence="9">
    <location>
        <begin position="999"/>
        <end position="1019"/>
    </location>
</feature>
<keyword evidence="3 7" id="KW-0067">ATP-binding</keyword>
<accession>A0AA86SIQ6</accession>
<evidence type="ECO:0000259" key="10">
    <source>
        <dbReference type="PROSITE" id="PS50067"/>
    </source>
</evidence>
<dbReference type="Gene3D" id="3.40.850.10">
    <property type="entry name" value="Kinesin motor domain"/>
    <property type="match status" value="1"/>
</dbReference>
<sequence length="1426" mass="162240">MPFLSETASAIKSRFGFQDHSSESLPLVQSTPDLLKSAVKDLAQSSIVRNLSDWDDENVVGPSSAAVCSSQSFEFCEDPSFWKDHNVQVIIRMRPLSNSEISVQGQGKCVRQESCQTITWTGHPESRFTFDAVADENVSQEKLFKVAGLPMVENCMGGYNSCMFAYGQAFVKEVVCFIWTFSSYLDYENEIHVRSLKVIGFAQTGSGKTHTMLGDIEGGTRRHSVNCGMTPRIFEHLFSRIQKEKEARRDEKLKFKCKCSFLEIYNEQILDLLDPSSNNLQIREDSKKGVYVENLKEIEVTYAREVIQLLIQGAANRKVAATNMNRASSRSHSVFTCIIESQWESQGVTHFRYARLNLVDLAGSERQKSSGAEGERLKEATNINKSLSTLGLVIMNLVSISNGKSLHVPYRDSKLTFLLQDSLGGNSKTIIIANISPSICCSLETLSTLKFAQRAKFIKNNAIVNEDASGDVIAMRIQIQQLKKEVSRLRGLVAGGEIQDNDNSVISFPGSPGSFKWEGVPGSFSPLTTSVKRISQKKDYDIALVGAFRREKDKEMKLQALRDEIQASMKLVKQREDEIQSLKMRLRFREAGIKRLEAVTSEKISAETHLLKEKEENLKEIEVLRAQVDRNNEVTRFAMENLQLKEEIRRHVLLIQQKLKSFCMEGEREQMSEQIMVLENKLLEALDWKFMHESDLVMVQKANSDPMMEDVHNDGNLISKLVVGSGRQYGTRILLNILRFFHRESSPKSRWQSSLREENEFLRIQAIQNQAEADTICKKLEACLEEKEKLKSHVDDLTEKLEQEKSRTVNEGKQQMDLQSTTDIPVISSNDQLELKAMVDAIAAASQREAEAHETAIMLAKENDELKMKLKTLIEDNSKLIELYEQAAAENINRNVHKGEDTQEIASQIDNGSFSLEITKETELNGVVENLQHQLMEMNEENEKLMNLYERAMQERDDLKRTLSCIGHERVETKRDVDCPEKLVEVDGGERDSRVDISQEVRDGSENKYEPTSSGSDMDVECDAHEQEKLLKGDSEADVLINSEKKYEVSDLSEAKLSEELSCATKNLERVDEHISDAVKAIASLGCAEKATVQVDELSREIEVTEHDIHIKRQQLESLKLMLSEAHERKRIVDKKFSALKYSLSNFTSTFSYFVQRETRARAVVKDLTSHLDQKKRKLSDLQASKQGLENAKEKNQESEVELTKNITRIKLKLEEENRKHEGEKVLFAVENRQNIDCSLKNLQFSCKATDLLKLEEEKTKLQAEIKLSQEKLGVIKKELGNLNKKGANIESQIEAVQQEIKQCLRNTQEKELALERVIKEKEMLFEFRDNGMSEIEHMIIELQQNVFDYDLKEGEMKILGEELQMDLIRAEELQTARVTAAKNKNSFLSSISYSGMLEKLEEEMQNLRTLIQETKLLLEGISHAT</sequence>
<feature type="coiled-coil region" evidence="8">
    <location>
        <begin position="1252"/>
        <end position="1314"/>
    </location>
</feature>
<feature type="coiled-coil region" evidence="8">
    <location>
        <begin position="921"/>
        <end position="962"/>
    </location>
</feature>
<dbReference type="GO" id="GO:0003777">
    <property type="term" value="F:microtubule motor activity"/>
    <property type="evidence" value="ECO:0007669"/>
    <property type="project" value="InterPro"/>
</dbReference>
<keyword evidence="2 7" id="KW-0547">Nucleotide-binding</keyword>
<comment type="similarity">
    <text evidence="6">Belongs to the TRAFAC class myosin-kinesin ATPase superfamily. Kinesin family. KIN-12 subfamily.</text>
</comment>
<evidence type="ECO:0000313" key="11">
    <source>
        <dbReference type="EMBL" id="CAJ1956268.1"/>
    </source>
</evidence>
<evidence type="ECO:0000256" key="8">
    <source>
        <dbReference type="SAM" id="Coils"/>
    </source>
</evidence>
<feature type="domain" description="Kinesin motor" evidence="10">
    <location>
        <begin position="86"/>
        <end position="458"/>
    </location>
</feature>
<organism evidence="11 12">
    <name type="scientific">Sphenostylis stenocarpa</name>
    <dbReference type="NCBI Taxonomy" id="92480"/>
    <lineage>
        <taxon>Eukaryota</taxon>
        <taxon>Viridiplantae</taxon>
        <taxon>Streptophyta</taxon>
        <taxon>Embryophyta</taxon>
        <taxon>Tracheophyta</taxon>
        <taxon>Spermatophyta</taxon>
        <taxon>Magnoliopsida</taxon>
        <taxon>eudicotyledons</taxon>
        <taxon>Gunneridae</taxon>
        <taxon>Pentapetalae</taxon>
        <taxon>rosids</taxon>
        <taxon>fabids</taxon>
        <taxon>Fabales</taxon>
        <taxon>Fabaceae</taxon>
        <taxon>Papilionoideae</taxon>
        <taxon>50 kb inversion clade</taxon>
        <taxon>NPAAA clade</taxon>
        <taxon>indigoferoid/millettioid clade</taxon>
        <taxon>Phaseoleae</taxon>
        <taxon>Sphenostylis</taxon>
    </lineage>
</organism>
<evidence type="ECO:0000256" key="4">
    <source>
        <dbReference type="ARBA" id="ARBA00023054"/>
    </source>
</evidence>
<evidence type="ECO:0000256" key="6">
    <source>
        <dbReference type="ARBA" id="ARBA00034488"/>
    </source>
</evidence>
<evidence type="ECO:0000256" key="2">
    <source>
        <dbReference type="ARBA" id="ARBA00022741"/>
    </source>
</evidence>
<dbReference type="InterPro" id="IPR027417">
    <property type="entry name" value="P-loop_NTPase"/>
</dbReference>
<dbReference type="GO" id="GO:0008017">
    <property type="term" value="F:microtubule binding"/>
    <property type="evidence" value="ECO:0007669"/>
    <property type="project" value="InterPro"/>
</dbReference>